<evidence type="ECO:0000313" key="2">
    <source>
        <dbReference type="Proteomes" id="UP001557470"/>
    </source>
</evidence>
<dbReference type="EMBL" id="JAGEUA010000005">
    <property type="protein sequence ID" value="KAL0977849.1"/>
    <property type="molecule type" value="Genomic_DNA"/>
</dbReference>
<name>A0ABD0WLU1_UMBPY</name>
<dbReference type="SUPFAM" id="SSF141571">
    <property type="entry name" value="Pentapeptide repeat-like"/>
    <property type="match status" value="1"/>
</dbReference>
<protein>
    <submittedName>
        <fullName evidence="1">Uncharacterized protein</fullName>
    </submittedName>
</protein>
<dbReference type="AlphaFoldDB" id="A0ABD0WLU1"/>
<sequence>MTKRLRLPLGLCMPHLRVTIVQQDPTHPRLGSSTCKPEIGLSCRILTGFPVWAGAHVGSDTVLQGCLQCQQRTSRTSDWTGKTLRLCDWTGKTLKLCDWTGKTLRLCDWTGKTLRLCDWMGKTMRLCDWTGKNLRLCDWTG</sequence>
<reference evidence="1 2" key="1">
    <citation type="submission" date="2024-06" db="EMBL/GenBank/DDBJ databases">
        <authorList>
            <person name="Pan Q."/>
            <person name="Wen M."/>
            <person name="Jouanno E."/>
            <person name="Zahm M."/>
            <person name="Klopp C."/>
            <person name="Cabau C."/>
            <person name="Louis A."/>
            <person name="Berthelot C."/>
            <person name="Parey E."/>
            <person name="Roest Crollius H."/>
            <person name="Montfort J."/>
            <person name="Robinson-Rechavi M."/>
            <person name="Bouchez O."/>
            <person name="Lampietro C."/>
            <person name="Lopez Roques C."/>
            <person name="Donnadieu C."/>
            <person name="Postlethwait J."/>
            <person name="Bobe J."/>
            <person name="Verreycken H."/>
            <person name="Guiguen Y."/>
        </authorList>
    </citation>
    <scope>NUCLEOTIDE SEQUENCE [LARGE SCALE GENOMIC DNA]</scope>
    <source>
        <strain evidence="1">Up_M1</strain>
        <tissue evidence="1">Testis</tissue>
    </source>
</reference>
<comment type="caution">
    <text evidence="1">The sequence shown here is derived from an EMBL/GenBank/DDBJ whole genome shotgun (WGS) entry which is preliminary data.</text>
</comment>
<organism evidence="1 2">
    <name type="scientific">Umbra pygmaea</name>
    <name type="common">Eastern mudminnow</name>
    <dbReference type="NCBI Taxonomy" id="75934"/>
    <lineage>
        <taxon>Eukaryota</taxon>
        <taxon>Metazoa</taxon>
        <taxon>Chordata</taxon>
        <taxon>Craniata</taxon>
        <taxon>Vertebrata</taxon>
        <taxon>Euteleostomi</taxon>
        <taxon>Actinopterygii</taxon>
        <taxon>Neopterygii</taxon>
        <taxon>Teleostei</taxon>
        <taxon>Protacanthopterygii</taxon>
        <taxon>Esociformes</taxon>
        <taxon>Umbridae</taxon>
        <taxon>Umbra</taxon>
    </lineage>
</organism>
<gene>
    <name evidence="1" type="ORF">UPYG_G00162130</name>
</gene>
<dbReference type="Gene3D" id="2.160.20.80">
    <property type="entry name" value="E3 ubiquitin-protein ligase SopA"/>
    <property type="match status" value="1"/>
</dbReference>
<dbReference type="Proteomes" id="UP001557470">
    <property type="component" value="Unassembled WGS sequence"/>
</dbReference>
<accession>A0ABD0WLU1</accession>
<proteinExistence type="predicted"/>
<keyword evidence="2" id="KW-1185">Reference proteome</keyword>
<evidence type="ECO:0000313" key="1">
    <source>
        <dbReference type="EMBL" id="KAL0977849.1"/>
    </source>
</evidence>